<dbReference type="InterPro" id="IPR010359">
    <property type="entry name" value="IrrE_HExxH"/>
</dbReference>
<sequence>MLVIDISKLSVAERILWDYGITDPADIDLQVIAYGLGATIHVKPLDGCEARLVANEEKAVITVNSKSIPTRQRFSIAHELGHWQLDKGRGGFLCAKDDISPQNDASKEGEALANNFASQLILPDYLFGPIATAKPISLDAAEKIANLFKASITATSIKMVRKAAIPAWIVCHRQRGLAWFFKSPSCPEELYLNRDLHHDTDAFGLLYGPEDARTRYKLEDGTRWFSNREASRYQVRSQSMKLQDGTVLTVLSISK</sequence>
<reference evidence="2 3" key="1">
    <citation type="submission" date="2020-11" db="EMBL/GenBank/DDBJ databases">
        <title>WGS of Herminiimonas contaminans strain Marseille-Q4544 isolated from planarians Schmidtea mediterranea.</title>
        <authorList>
            <person name="Kangale L."/>
        </authorList>
    </citation>
    <scope>NUCLEOTIDE SEQUENCE [LARGE SCALE GENOMIC DNA]</scope>
    <source>
        <strain evidence="2 3">Marseille-Q4544</strain>
    </source>
</reference>
<dbReference type="PANTHER" id="PTHR43236:SF2">
    <property type="entry name" value="BLL0069 PROTEIN"/>
    <property type="match status" value="1"/>
</dbReference>
<dbReference type="Proteomes" id="UP000657372">
    <property type="component" value="Unassembled WGS sequence"/>
</dbReference>
<keyword evidence="3" id="KW-1185">Reference proteome</keyword>
<dbReference type="InterPro" id="IPR052345">
    <property type="entry name" value="Rad_response_metalloprotease"/>
</dbReference>
<comment type="caution">
    <text evidence="2">The sequence shown here is derived from an EMBL/GenBank/DDBJ whole genome shotgun (WGS) entry which is preliminary data.</text>
</comment>
<dbReference type="Pfam" id="PF06114">
    <property type="entry name" value="Peptidase_M78"/>
    <property type="match status" value="1"/>
</dbReference>
<dbReference type="PANTHER" id="PTHR43236">
    <property type="entry name" value="ANTITOXIN HIGA1"/>
    <property type="match status" value="1"/>
</dbReference>
<gene>
    <name evidence="2" type="ORF">IXC47_10945</name>
</gene>
<feature type="domain" description="IrrE N-terminal-like" evidence="1">
    <location>
        <begin position="54"/>
        <end position="155"/>
    </location>
</feature>
<proteinExistence type="predicted"/>
<dbReference type="EMBL" id="JADOEL010000008">
    <property type="protein sequence ID" value="MBF8178200.1"/>
    <property type="molecule type" value="Genomic_DNA"/>
</dbReference>
<organism evidence="2 3">
    <name type="scientific">Herminiimonas contaminans</name>
    <dbReference type="NCBI Taxonomy" id="1111140"/>
    <lineage>
        <taxon>Bacteria</taxon>
        <taxon>Pseudomonadati</taxon>
        <taxon>Pseudomonadota</taxon>
        <taxon>Betaproteobacteria</taxon>
        <taxon>Burkholderiales</taxon>
        <taxon>Oxalobacteraceae</taxon>
        <taxon>Herminiimonas</taxon>
    </lineage>
</organism>
<evidence type="ECO:0000259" key="1">
    <source>
        <dbReference type="Pfam" id="PF06114"/>
    </source>
</evidence>
<accession>A0ABS0ETM9</accession>
<evidence type="ECO:0000313" key="2">
    <source>
        <dbReference type="EMBL" id="MBF8178200.1"/>
    </source>
</evidence>
<protein>
    <submittedName>
        <fullName evidence="2">ImmA/IrrE family metallo-endopeptidase</fullName>
    </submittedName>
</protein>
<evidence type="ECO:0000313" key="3">
    <source>
        <dbReference type="Proteomes" id="UP000657372"/>
    </source>
</evidence>
<dbReference type="Gene3D" id="1.10.10.2910">
    <property type="match status" value="1"/>
</dbReference>
<name>A0ABS0ETM9_9BURK</name>